<dbReference type="EMBL" id="SZPT01000001">
    <property type="protein sequence ID" value="TKI50283.1"/>
    <property type="molecule type" value="Genomic_DNA"/>
</dbReference>
<name>A0ABY2T2P6_9BACI</name>
<dbReference type="Proteomes" id="UP000308330">
    <property type="component" value="Unassembled WGS sequence"/>
</dbReference>
<gene>
    <name evidence="1" type="ORF">FC748_03445</name>
</gene>
<protein>
    <submittedName>
        <fullName evidence="1">Uncharacterized protein</fullName>
    </submittedName>
</protein>
<sequence>MSQTLNRVFNEEKESYLYYNEALLNNNVIIEQSTFETNEGFQTMIDVLHYNDMDAVQYTLYWDNPLSAIQVYRIVKDVHALYIENTLGDFLQLMNELSVVSLSAMAQTSQENKAEIIARITGLFKAV</sequence>
<evidence type="ECO:0000313" key="2">
    <source>
        <dbReference type="Proteomes" id="UP000308330"/>
    </source>
</evidence>
<evidence type="ECO:0000313" key="1">
    <source>
        <dbReference type="EMBL" id="TKI50283.1"/>
    </source>
</evidence>
<dbReference type="RefSeq" id="WP_108029712.1">
    <property type="nucleotide sequence ID" value="NZ_PYUE01000002.1"/>
</dbReference>
<accession>A0ABY2T2P6</accession>
<keyword evidence="2" id="KW-1185">Reference proteome</keyword>
<reference evidence="1 2" key="1">
    <citation type="submission" date="2019-04" db="EMBL/GenBank/DDBJ databases">
        <title>Lysinibacillus genome sequencing.</title>
        <authorList>
            <person name="Dunlap C."/>
        </authorList>
    </citation>
    <scope>NUCLEOTIDE SEQUENCE [LARGE SCALE GENOMIC DNA]</scope>
    <source>
        <strain evidence="1 2">KCTC 33042</strain>
    </source>
</reference>
<organism evidence="1 2">
    <name type="scientific">Lysinibacillus tabacifolii</name>
    <dbReference type="NCBI Taxonomy" id="1173107"/>
    <lineage>
        <taxon>Bacteria</taxon>
        <taxon>Bacillati</taxon>
        <taxon>Bacillota</taxon>
        <taxon>Bacilli</taxon>
        <taxon>Bacillales</taxon>
        <taxon>Bacillaceae</taxon>
        <taxon>Lysinibacillus</taxon>
    </lineage>
</organism>
<proteinExistence type="predicted"/>
<comment type="caution">
    <text evidence="1">The sequence shown here is derived from an EMBL/GenBank/DDBJ whole genome shotgun (WGS) entry which is preliminary data.</text>
</comment>